<evidence type="ECO:0000313" key="3">
    <source>
        <dbReference type="Proteomes" id="UP000647491"/>
    </source>
</evidence>
<evidence type="ECO:0000259" key="1">
    <source>
        <dbReference type="Pfam" id="PF14238"/>
    </source>
</evidence>
<gene>
    <name evidence="2" type="ORF">H8708_07295</name>
</gene>
<name>A0ABR7NSD0_9FIRM</name>
<proteinExistence type="predicted"/>
<dbReference type="RefSeq" id="WP_262427441.1">
    <property type="nucleotide sequence ID" value="NZ_JACRTJ010000016.1"/>
</dbReference>
<protein>
    <submittedName>
        <fullName evidence="2">DUF4340 domain-containing protein</fullName>
    </submittedName>
</protein>
<comment type="caution">
    <text evidence="2">The sequence shown here is derived from an EMBL/GenBank/DDBJ whole genome shotgun (WGS) entry which is preliminary data.</text>
</comment>
<accession>A0ABR7NSD0</accession>
<feature type="domain" description="DUF4340" evidence="1">
    <location>
        <begin position="69"/>
        <end position="258"/>
    </location>
</feature>
<dbReference type="EMBL" id="JACRTJ010000016">
    <property type="protein sequence ID" value="MBC8599035.1"/>
    <property type="molecule type" value="Genomic_DNA"/>
</dbReference>
<dbReference type="Proteomes" id="UP000647491">
    <property type="component" value="Unassembled WGS sequence"/>
</dbReference>
<sequence>MKRSERLMFLAGVLCAACAVTFGVVRTKEQKEKIKNSDAVILTIPADTVTALSWETGTENLSFHKEEMWTYDEDAAFPVDEEKIGELLEIFEEFGVSFVIEDVEDYGQYGLDDPEGTIRLEAGEESYEILLGDFSAMDSERYVSIGDGNAYLVKEDPMDSFNIGLSSVIKNDQVPAMDQVERIRFTGPEAYEIFYEEDSTATYSPGDIYFTSRDEKTLPLDTSRVTTYLNTVMGLGLSDYVSYNAAEEELSGYGLDEPQLVVETEYTTENEDGKEETGTFTLSVSRDPEEKEDDETVTAYARVGESGIIYRLLSGDYEKLMKMTYNDLRHQEVLPADRYDITGLTVVLEGETYQLESRGKDSDRKWTCAGEETDTAALLDALLALEAESFTEEAPVGKEEIRMTVFLDNENYPQVTVALYRYDGEYCLAEVDGEPVSLVPRSQAVDLTEAVHGIVLSGGNK</sequence>
<organism evidence="2 3">
    <name type="scientific">Enterocloster hominis</name>
    <name type="common">ex Liu et al. 2021</name>
    <dbReference type="NCBI Taxonomy" id="2763663"/>
    <lineage>
        <taxon>Bacteria</taxon>
        <taxon>Bacillati</taxon>
        <taxon>Bacillota</taxon>
        <taxon>Clostridia</taxon>
        <taxon>Lachnospirales</taxon>
        <taxon>Lachnospiraceae</taxon>
        <taxon>Enterocloster</taxon>
    </lineage>
</organism>
<evidence type="ECO:0000313" key="2">
    <source>
        <dbReference type="EMBL" id="MBC8599035.1"/>
    </source>
</evidence>
<keyword evidence="3" id="KW-1185">Reference proteome</keyword>
<dbReference type="InterPro" id="IPR025641">
    <property type="entry name" value="DUF4340"/>
</dbReference>
<dbReference type="Pfam" id="PF14238">
    <property type="entry name" value="DUF4340"/>
    <property type="match status" value="1"/>
</dbReference>
<reference evidence="2 3" key="1">
    <citation type="submission" date="2020-08" db="EMBL/GenBank/DDBJ databases">
        <title>Genome public.</title>
        <authorList>
            <person name="Liu C."/>
            <person name="Sun Q."/>
        </authorList>
    </citation>
    <scope>NUCLEOTIDE SEQUENCE [LARGE SCALE GENOMIC DNA]</scope>
    <source>
        <strain evidence="2 3">BX10</strain>
    </source>
</reference>